<comment type="caution">
    <text evidence="9">The sequence shown here is derived from an EMBL/GenBank/DDBJ whole genome shotgun (WGS) entry which is preliminary data.</text>
</comment>
<keyword evidence="10" id="KW-1185">Reference proteome</keyword>
<dbReference type="GO" id="GO:0005634">
    <property type="term" value="C:nucleus"/>
    <property type="evidence" value="ECO:0007669"/>
    <property type="project" value="TreeGrafter"/>
</dbReference>
<protein>
    <recommendedName>
        <fullName evidence="8">C2H2-type domain-containing protein</fullName>
    </recommendedName>
</protein>
<evidence type="ECO:0000256" key="3">
    <source>
        <dbReference type="ARBA" id="ARBA00022771"/>
    </source>
</evidence>
<feature type="compositionally biased region" description="Basic residues" evidence="6">
    <location>
        <begin position="762"/>
        <end position="785"/>
    </location>
</feature>
<dbReference type="SMART" id="SM00355">
    <property type="entry name" value="ZnF_C2H2"/>
    <property type="match status" value="9"/>
</dbReference>
<dbReference type="PROSITE" id="PS00028">
    <property type="entry name" value="ZINC_FINGER_C2H2_1"/>
    <property type="match status" value="5"/>
</dbReference>
<dbReference type="GO" id="GO:0000977">
    <property type="term" value="F:RNA polymerase II transcription regulatory region sequence-specific DNA binding"/>
    <property type="evidence" value="ECO:0007669"/>
    <property type="project" value="TreeGrafter"/>
</dbReference>
<feature type="domain" description="C2H2-type" evidence="8">
    <location>
        <begin position="645"/>
        <end position="673"/>
    </location>
</feature>
<evidence type="ECO:0000313" key="10">
    <source>
        <dbReference type="Proteomes" id="UP000708208"/>
    </source>
</evidence>
<feature type="compositionally biased region" description="Basic and acidic residues" evidence="6">
    <location>
        <begin position="786"/>
        <end position="806"/>
    </location>
</feature>
<evidence type="ECO:0000313" key="9">
    <source>
        <dbReference type="EMBL" id="CAG7821434.1"/>
    </source>
</evidence>
<proteinExistence type="predicted"/>
<feature type="region of interest" description="Disordered" evidence="6">
    <location>
        <begin position="762"/>
        <end position="806"/>
    </location>
</feature>
<evidence type="ECO:0000256" key="6">
    <source>
        <dbReference type="SAM" id="MobiDB-lite"/>
    </source>
</evidence>
<dbReference type="PANTHER" id="PTHR24409:SF295">
    <property type="entry name" value="AZ2-RELATED"/>
    <property type="match status" value="1"/>
</dbReference>
<evidence type="ECO:0000256" key="4">
    <source>
        <dbReference type="ARBA" id="ARBA00022833"/>
    </source>
</evidence>
<feature type="domain" description="C2H2-type" evidence="8">
    <location>
        <begin position="560"/>
        <end position="583"/>
    </location>
</feature>
<dbReference type="Proteomes" id="UP000708208">
    <property type="component" value="Unassembled WGS sequence"/>
</dbReference>
<dbReference type="GO" id="GO:0008270">
    <property type="term" value="F:zinc ion binding"/>
    <property type="evidence" value="ECO:0007669"/>
    <property type="project" value="UniProtKB-KW"/>
</dbReference>
<organism evidence="9 10">
    <name type="scientific">Allacma fusca</name>
    <dbReference type="NCBI Taxonomy" id="39272"/>
    <lineage>
        <taxon>Eukaryota</taxon>
        <taxon>Metazoa</taxon>
        <taxon>Ecdysozoa</taxon>
        <taxon>Arthropoda</taxon>
        <taxon>Hexapoda</taxon>
        <taxon>Collembola</taxon>
        <taxon>Symphypleona</taxon>
        <taxon>Sminthuridae</taxon>
        <taxon>Allacma</taxon>
    </lineage>
</organism>
<name>A0A8J2LF63_9HEXA</name>
<keyword evidence="4" id="KW-0862">Zinc</keyword>
<dbReference type="FunFam" id="3.30.160.60:FF:000446">
    <property type="entry name" value="Zinc finger protein"/>
    <property type="match status" value="1"/>
</dbReference>
<dbReference type="InterPro" id="IPR013087">
    <property type="entry name" value="Znf_C2H2_type"/>
</dbReference>
<dbReference type="AlphaFoldDB" id="A0A8J2LF63"/>
<keyword evidence="3 5" id="KW-0863">Zinc-finger</keyword>
<dbReference type="PANTHER" id="PTHR24409">
    <property type="entry name" value="ZINC FINGER PROTEIN 142"/>
    <property type="match status" value="1"/>
</dbReference>
<keyword evidence="1" id="KW-0479">Metal-binding</keyword>
<evidence type="ECO:0000256" key="5">
    <source>
        <dbReference type="PROSITE-ProRule" id="PRU00042"/>
    </source>
</evidence>
<evidence type="ECO:0000256" key="7">
    <source>
        <dbReference type="SAM" id="SignalP"/>
    </source>
</evidence>
<feature type="chain" id="PRO_5035265362" description="C2H2-type domain-containing protein" evidence="7">
    <location>
        <begin position="20"/>
        <end position="806"/>
    </location>
</feature>
<dbReference type="GO" id="GO:0000981">
    <property type="term" value="F:DNA-binding transcription factor activity, RNA polymerase II-specific"/>
    <property type="evidence" value="ECO:0007669"/>
    <property type="project" value="TreeGrafter"/>
</dbReference>
<dbReference type="EMBL" id="CAJVCH010511078">
    <property type="protein sequence ID" value="CAG7821434.1"/>
    <property type="molecule type" value="Genomic_DNA"/>
</dbReference>
<keyword evidence="7" id="KW-0732">Signal</keyword>
<feature type="signal peptide" evidence="7">
    <location>
        <begin position="1"/>
        <end position="19"/>
    </location>
</feature>
<dbReference type="PROSITE" id="PS50157">
    <property type="entry name" value="ZINC_FINGER_C2H2_2"/>
    <property type="match status" value="4"/>
</dbReference>
<keyword evidence="2" id="KW-0677">Repeat</keyword>
<sequence length="806" mass="92607">MFLQMVNLVGLIYTWMVGSVSVRRYCGIANPTCFVHMQLFLRNAQQCTLKVLAYRPTGSSSGQGFCVKLNEGSTICQGKVKLSNSDGLSPLQNTQKQIVRGTASLCAKILESRNEKSLNVNLAQNDLDQSLRGNDGVDIDRKIGYYRNATYRRFSTSVHLIVDPSRKCKPNLEYQHKHGTSKVSLDFQDDLVGEQLSPTGFEVEMDHYQLIESVDHTSGELEGAIDAKETDEMLTMQEVEGEDWKDVSGTVILRRSGPEEGQNLRDDIESNEVFTNDIKDEDWNNEPETLSDSDEDKLKVGKNKRKYAARKFKRDVLTRYFGKCKFGNRVRFLSKEVRNLKFIFDDKHPFERSWEGKWTCSTCQHSFYGKKELLAHLAGTCNGLQRKNLEQEETEDNAQTEEIDAGNSFNEKIYIAIEDPLFRSFKNRLKKIGDSLFLLDEKCRFKCTKTLWRCISCDLPFQRKCRLRDHLNYCPGDPSTDASEAHRYRGCIYDKLKCGNFQCRFCRILCSSDEAMIGHLKECHVGKFNRDRDKPSYVEVEPNKYVCNQKFPFELVDENFKCGTCFKNFSMRSEIVTHIQKEHLVAAQKRRAVFSNPSPGKFIAEGFSFEKIGDEYKCDHCTYSSLKLTAIKDHLRRCHMDVKKVPCQLCEKRFNSGGDLRKHVKQVHKKERPYICELCGKSFKIMCSLRIHRAQVHPESSDKNFSCEICGKIYGSMALLRVHAKRHETVVCHLCGKDMISAKLAYHLARHNEENECGYSVFKHKARRHNPSKPTGVKKTRKRKLRDVSDSNDQGKKDLSATDGDH</sequence>
<evidence type="ECO:0000256" key="2">
    <source>
        <dbReference type="ARBA" id="ARBA00022737"/>
    </source>
</evidence>
<feature type="domain" description="C2H2-type" evidence="8">
    <location>
        <begin position="674"/>
        <end position="702"/>
    </location>
</feature>
<dbReference type="OrthoDB" id="6077919at2759"/>
<feature type="domain" description="C2H2-type" evidence="8">
    <location>
        <begin position="705"/>
        <end position="727"/>
    </location>
</feature>
<gene>
    <name evidence="9" type="ORF">AFUS01_LOCUS31773</name>
</gene>
<reference evidence="9" key="1">
    <citation type="submission" date="2021-06" db="EMBL/GenBank/DDBJ databases">
        <authorList>
            <person name="Hodson N. C."/>
            <person name="Mongue J. A."/>
            <person name="Jaron S. K."/>
        </authorList>
    </citation>
    <scope>NUCLEOTIDE SEQUENCE</scope>
</reference>
<evidence type="ECO:0000256" key="1">
    <source>
        <dbReference type="ARBA" id="ARBA00022723"/>
    </source>
</evidence>
<accession>A0A8J2LF63</accession>
<evidence type="ECO:0000259" key="8">
    <source>
        <dbReference type="PROSITE" id="PS50157"/>
    </source>
</evidence>